<feature type="region of interest" description="Disordered" evidence="1">
    <location>
        <begin position="213"/>
        <end position="233"/>
    </location>
</feature>
<dbReference type="AlphaFoldDB" id="A0A9N9T869"/>
<dbReference type="Proteomes" id="UP001153709">
    <property type="component" value="Chromosome 7"/>
</dbReference>
<reference evidence="2" key="1">
    <citation type="submission" date="2022-01" db="EMBL/GenBank/DDBJ databases">
        <authorList>
            <person name="King R."/>
        </authorList>
    </citation>
    <scope>NUCLEOTIDE SEQUENCE</scope>
</reference>
<protein>
    <submittedName>
        <fullName evidence="2">Uncharacterized protein</fullName>
    </submittedName>
</protein>
<name>A0A9N9T869_DIABA</name>
<feature type="region of interest" description="Disordered" evidence="1">
    <location>
        <begin position="173"/>
        <end position="197"/>
    </location>
</feature>
<accession>A0A9N9T869</accession>
<dbReference type="OrthoDB" id="6762486at2759"/>
<evidence type="ECO:0000313" key="2">
    <source>
        <dbReference type="EMBL" id="CAG9837597.1"/>
    </source>
</evidence>
<evidence type="ECO:0000313" key="3">
    <source>
        <dbReference type="Proteomes" id="UP001153709"/>
    </source>
</evidence>
<sequence length="550" mass="63890">MHIPDSTILDDADRQTNIDQRLTRPESTDSEIATEITRPNKIIWAINKIHTFRKLHRKLLCPRADVKECAVKNKKLLKMIIMTANRNYFLAMITMMCPFQEPDDGYYQFYMGKGEETIWKSTPIAYGNNTRAKNIMERSCWNKSEPNGSGYKQCEDIFFCDDSIDDPPYAPSTPEFSSGESFHSSVQKPTANTEMRNEESIVLERNVSAVGTSDGSAMGISDGSAVGTSNGSASLQCKRKRKAEPSTWKNNIRKRLTQTGKSYISIRGKAVSARSVKPKDCSKCPKKCNSKFFEEYRQLCHFSFWNELGNIEKQKQYISSLVEVKPKSSVRTKAENSQRSNTREYYLVKEGNKIQVCQGFFLATFNISETFVKNILKNRSDCHVVQTSRRGRHPPGVARPEDAKEFIRSHIRSFPTVPSHYCRKSSTYEYLPQDLNVQKMYDMYVYKCNGEKIMPEKLWLYRQIFHNNFHLKFQVPRKDMCDTCFRYQNVTEDEKKDLQKNYEQHINRKNAAREFHDKAKADALENKINFIQFNLEAVRYCPVRIYQKPY</sequence>
<gene>
    <name evidence="2" type="ORF">DIABBA_LOCUS10565</name>
</gene>
<proteinExistence type="predicted"/>
<keyword evidence="3" id="KW-1185">Reference proteome</keyword>
<organism evidence="2 3">
    <name type="scientific">Diabrotica balteata</name>
    <name type="common">Banded cucumber beetle</name>
    <dbReference type="NCBI Taxonomy" id="107213"/>
    <lineage>
        <taxon>Eukaryota</taxon>
        <taxon>Metazoa</taxon>
        <taxon>Ecdysozoa</taxon>
        <taxon>Arthropoda</taxon>
        <taxon>Hexapoda</taxon>
        <taxon>Insecta</taxon>
        <taxon>Pterygota</taxon>
        <taxon>Neoptera</taxon>
        <taxon>Endopterygota</taxon>
        <taxon>Coleoptera</taxon>
        <taxon>Polyphaga</taxon>
        <taxon>Cucujiformia</taxon>
        <taxon>Chrysomeloidea</taxon>
        <taxon>Chrysomelidae</taxon>
        <taxon>Galerucinae</taxon>
        <taxon>Diabroticina</taxon>
        <taxon>Diabroticites</taxon>
        <taxon>Diabrotica</taxon>
    </lineage>
</organism>
<feature type="compositionally biased region" description="Polar residues" evidence="1">
    <location>
        <begin position="174"/>
        <end position="194"/>
    </location>
</feature>
<dbReference type="PANTHER" id="PTHR10773:SF19">
    <property type="match status" value="1"/>
</dbReference>
<evidence type="ECO:0000256" key="1">
    <source>
        <dbReference type="SAM" id="MobiDB-lite"/>
    </source>
</evidence>
<dbReference type="PANTHER" id="PTHR10773">
    <property type="entry name" value="DNA-DIRECTED RNA POLYMERASES I, II, AND III SUBUNIT RPABC2"/>
    <property type="match status" value="1"/>
</dbReference>
<dbReference type="EMBL" id="OU898282">
    <property type="protein sequence ID" value="CAG9837597.1"/>
    <property type="molecule type" value="Genomic_DNA"/>
</dbReference>